<name>A0A0E9W8Z8_ANGAN</name>
<keyword evidence="1" id="KW-0472">Membrane</keyword>
<dbReference type="AlphaFoldDB" id="A0A0E9W8Z8"/>
<sequence>MYMSLFLCSIFVHYLYTESHFYTNISLLMYVIIFSQYLLHQE</sequence>
<dbReference type="EMBL" id="GBXM01021760">
    <property type="protein sequence ID" value="JAH86817.1"/>
    <property type="molecule type" value="Transcribed_RNA"/>
</dbReference>
<reference evidence="2" key="1">
    <citation type="submission" date="2014-11" db="EMBL/GenBank/DDBJ databases">
        <authorList>
            <person name="Amaro Gonzalez C."/>
        </authorList>
    </citation>
    <scope>NUCLEOTIDE SEQUENCE</scope>
</reference>
<evidence type="ECO:0000313" key="2">
    <source>
        <dbReference type="EMBL" id="JAH86817.1"/>
    </source>
</evidence>
<feature type="transmembrane region" description="Helical" evidence="1">
    <location>
        <begin position="20"/>
        <end position="39"/>
    </location>
</feature>
<reference evidence="2" key="2">
    <citation type="journal article" date="2015" name="Fish Shellfish Immunol.">
        <title>Early steps in the European eel (Anguilla anguilla)-Vibrio vulnificus interaction in the gills: Role of the RtxA13 toxin.</title>
        <authorList>
            <person name="Callol A."/>
            <person name="Pajuelo D."/>
            <person name="Ebbesson L."/>
            <person name="Teles M."/>
            <person name="MacKenzie S."/>
            <person name="Amaro C."/>
        </authorList>
    </citation>
    <scope>NUCLEOTIDE SEQUENCE</scope>
</reference>
<keyword evidence="1" id="KW-0812">Transmembrane</keyword>
<accession>A0A0E9W8Z8</accession>
<organism evidence="2">
    <name type="scientific">Anguilla anguilla</name>
    <name type="common">European freshwater eel</name>
    <name type="synonym">Muraena anguilla</name>
    <dbReference type="NCBI Taxonomy" id="7936"/>
    <lineage>
        <taxon>Eukaryota</taxon>
        <taxon>Metazoa</taxon>
        <taxon>Chordata</taxon>
        <taxon>Craniata</taxon>
        <taxon>Vertebrata</taxon>
        <taxon>Euteleostomi</taxon>
        <taxon>Actinopterygii</taxon>
        <taxon>Neopterygii</taxon>
        <taxon>Teleostei</taxon>
        <taxon>Anguilliformes</taxon>
        <taxon>Anguillidae</taxon>
        <taxon>Anguilla</taxon>
    </lineage>
</organism>
<evidence type="ECO:0000256" key="1">
    <source>
        <dbReference type="SAM" id="Phobius"/>
    </source>
</evidence>
<proteinExistence type="predicted"/>
<protein>
    <submittedName>
        <fullName evidence="2">Uncharacterized protein</fullName>
    </submittedName>
</protein>
<keyword evidence="1" id="KW-1133">Transmembrane helix</keyword>